<dbReference type="Pfam" id="PF09593">
    <property type="entry name" value="Pathogen_betaC1"/>
    <property type="match status" value="1"/>
</dbReference>
<protein>
    <submittedName>
        <fullName evidence="2">C1 protein</fullName>
    </submittedName>
</protein>
<evidence type="ECO:0000313" key="2">
    <source>
        <dbReference type="EMBL" id="CAD65762.1"/>
    </source>
</evidence>
<accession>Q70UF1</accession>
<dbReference type="KEGG" id="vg:2807168"/>
<reference evidence="2 3" key="1">
    <citation type="journal article" date="2004" name="Arch. Virol.">
        <title>Diversity of begomovirus DNA beta satellites of non-malvaceous plants in east and south east Asia.</title>
        <authorList>
            <person name="Bull S.E."/>
            <person name="Tsai W.S."/>
            <person name="Briddon R.W."/>
            <person name="Markham P.G."/>
            <person name="Stanley J."/>
            <person name="Green S.K."/>
        </authorList>
    </citation>
    <scope>NUCLEOTIDE SEQUENCE [LARGE SCALE GENOMIC DNA]</scope>
</reference>
<dbReference type="GeneID" id="2807168"/>
<dbReference type="Proteomes" id="UP000203415">
    <property type="component" value="Segment"/>
</dbReference>
<dbReference type="OrthoDB" id="17520at10239"/>
<evidence type="ECO:0000313" key="3">
    <source>
        <dbReference type="Proteomes" id="UP000203415"/>
    </source>
</evidence>
<feature type="domain" description="Cotton leaf-curl disease DNA-betaC1" evidence="1">
    <location>
        <begin position="2"/>
        <end position="118"/>
    </location>
</feature>
<dbReference type="EMBL" id="AJ542499">
    <property type="protein sequence ID" value="CAD65762.1"/>
    <property type="molecule type" value="Genomic_DNA"/>
</dbReference>
<dbReference type="RefSeq" id="YP_015695.1">
    <property type="nucleotide sequence ID" value="NC_005874.1"/>
</dbReference>
<evidence type="ECO:0000259" key="1">
    <source>
        <dbReference type="Pfam" id="PF09593"/>
    </source>
</evidence>
<sequence length="118" mass="13677">MTIKYSNKKGMSFIIDVRLRTTRRVSVEIDLFSTTTPFLHKQRYIIPYGHQGLIGPFDFNGLEESIKNIFKVMYEDSPTGGFKAEDMIELVDILMMQEAHVIEINLDEEYKVSKHTSV</sequence>
<gene>
    <name evidence="2" type="primary">C1</name>
</gene>
<proteinExistence type="predicted"/>
<organism evidence="2 3">
    <name type="scientific">Zinnia leaf curl virus-associated DNA beta</name>
    <dbReference type="NCBI Taxonomy" id="220813"/>
    <lineage>
        <taxon>Viruses</taxon>
        <taxon>Viruses incertae sedis</taxon>
        <taxon>Tolecusatellitidae</taxon>
        <taxon>Betasatellite</taxon>
        <taxon>Betasatellite zinniae</taxon>
        <taxon>Zinnia leaf curl betasatellite</taxon>
    </lineage>
</organism>
<name>Q70UF1_9VIRU</name>
<dbReference type="InterPro" id="IPR018583">
    <property type="entry name" value="CLCuD_DNA-betaC1"/>
</dbReference>
<keyword evidence="3" id="KW-1185">Reference proteome</keyword>